<feature type="transmembrane region" description="Helical" evidence="1">
    <location>
        <begin position="62"/>
        <end position="82"/>
    </location>
</feature>
<evidence type="ECO:0000313" key="3">
    <source>
        <dbReference type="Proteomes" id="UP001178288"/>
    </source>
</evidence>
<feature type="transmembrane region" description="Helical" evidence="1">
    <location>
        <begin position="88"/>
        <end position="109"/>
    </location>
</feature>
<keyword evidence="1" id="KW-0812">Transmembrane</keyword>
<protein>
    <submittedName>
        <fullName evidence="2">DUF2178 domain-containing protein</fullName>
    </submittedName>
</protein>
<sequence length="116" mass="13329">MITKFFSDIHNAIFHPLKSWAEQSTGNWNILIGVGFLLLMGSAIFAYVFHKKMGPADERTNNISLKSAYCVLWAILLCDMIFPKDDMWTIFFLFKYALAFLAGGIYLAVQYKKDFL</sequence>
<dbReference type="AlphaFoldDB" id="A0AA95ML94"/>
<keyword evidence="3" id="KW-1185">Reference proteome</keyword>
<reference evidence="2" key="1">
    <citation type="submission" date="2023-05" db="EMBL/GenBank/DDBJ databases">
        <title>Comparative genomics of Bacillaceae isolates and their secondary metabolite potential.</title>
        <authorList>
            <person name="Song L."/>
            <person name="Nielsen L.J."/>
            <person name="Mohite O."/>
            <person name="Xu X."/>
            <person name="Weber T."/>
            <person name="Kovacs A.T."/>
        </authorList>
    </citation>
    <scope>NUCLEOTIDE SEQUENCE</scope>
    <source>
        <strain evidence="2">XLM17</strain>
    </source>
</reference>
<name>A0AA95ML94_9BACI</name>
<keyword evidence="1" id="KW-1133">Transmembrane helix</keyword>
<proteinExistence type="predicted"/>
<evidence type="ECO:0000313" key="2">
    <source>
        <dbReference type="EMBL" id="WHY83965.1"/>
    </source>
</evidence>
<dbReference type="Proteomes" id="UP001178288">
    <property type="component" value="Chromosome"/>
</dbReference>
<dbReference type="EMBL" id="CP126114">
    <property type="protein sequence ID" value="WHY83965.1"/>
    <property type="molecule type" value="Genomic_DNA"/>
</dbReference>
<accession>A0AA95ML94</accession>
<dbReference type="RefSeq" id="WP_066087940.1">
    <property type="nucleotide sequence ID" value="NZ_CP126114.1"/>
</dbReference>
<keyword evidence="1" id="KW-0472">Membrane</keyword>
<dbReference type="KEGG" id="nnv:QNH39_14860"/>
<gene>
    <name evidence="2" type="ORF">QNH39_14860</name>
</gene>
<feature type="transmembrane region" description="Helical" evidence="1">
    <location>
        <begin position="28"/>
        <end position="50"/>
    </location>
</feature>
<organism evidence="2 3">
    <name type="scientific">Neobacillus novalis</name>
    <dbReference type="NCBI Taxonomy" id="220687"/>
    <lineage>
        <taxon>Bacteria</taxon>
        <taxon>Bacillati</taxon>
        <taxon>Bacillota</taxon>
        <taxon>Bacilli</taxon>
        <taxon>Bacillales</taxon>
        <taxon>Bacillaceae</taxon>
        <taxon>Neobacillus</taxon>
    </lineage>
</organism>
<evidence type="ECO:0000256" key="1">
    <source>
        <dbReference type="SAM" id="Phobius"/>
    </source>
</evidence>